<evidence type="ECO:0000256" key="2">
    <source>
        <dbReference type="ARBA" id="ARBA00022801"/>
    </source>
</evidence>
<evidence type="ECO:0000313" key="12">
    <source>
        <dbReference type="Proteomes" id="UP001270362"/>
    </source>
</evidence>
<gene>
    <name evidence="11" type="ORF">B0T22DRAFT_40098</name>
</gene>
<dbReference type="Gene3D" id="2.60.40.150">
    <property type="entry name" value="C2 domain"/>
    <property type="match status" value="1"/>
</dbReference>
<dbReference type="CDD" id="cd00275">
    <property type="entry name" value="C2_PLC_like"/>
    <property type="match status" value="1"/>
</dbReference>
<dbReference type="InterPro" id="IPR000008">
    <property type="entry name" value="C2_dom"/>
</dbReference>
<comment type="caution">
    <text evidence="11">The sequence shown here is derived from an EMBL/GenBank/DDBJ whole genome shotgun (WGS) entry which is preliminary data.</text>
</comment>
<keyword evidence="5" id="KW-0807">Transducer</keyword>
<feature type="domain" description="C2" evidence="9">
    <location>
        <begin position="430"/>
        <end position="572"/>
    </location>
</feature>
<dbReference type="AlphaFoldDB" id="A0AAE1CG69"/>
<evidence type="ECO:0000256" key="3">
    <source>
        <dbReference type="ARBA" id="ARBA00022963"/>
    </source>
</evidence>
<dbReference type="InterPro" id="IPR017946">
    <property type="entry name" value="PLC-like_Pdiesterase_TIM-brl"/>
</dbReference>
<dbReference type="GO" id="GO:0048015">
    <property type="term" value="P:phosphatidylinositol-mediated signaling"/>
    <property type="evidence" value="ECO:0007669"/>
    <property type="project" value="TreeGrafter"/>
</dbReference>
<feature type="compositionally biased region" description="Acidic residues" evidence="8">
    <location>
        <begin position="28"/>
        <end position="38"/>
    </location>
</feature>
<feature type="region of interest" description="Disordered" evidence="8">
    <location>
        <begin position="16"/>
        <end position="55"/>
    </location>
</feature>
<dbReference type="Pfam" id="PF00387">
    <property type="entry name" value="PI-PLC-Y"/>
    <property type="match status" value="1"/>
</dbReference>
<dbReference type="Gene3D" id="3.20.20.190">
    <property type="entry name" value="Phosphatidylinositol (PI) phosphodiesterase"/>
    <property type="match status" value="1"/>
</dbReference>
<evidence type="ECO:0000256" key="4">
    <source>
        <dbReference type="ARBA" id="ARBA00023098"/>
    </source>
</evidence>
<dbReference type="GO" id="GO:0051209">
    <property type="term" value="P:release of sequestered calcium ion into cytosol"/>
    <property type="evidence" value="ECO:0007669"/>
    <property type="project" value="TreeGrafter"/>
</dbReference>
<dbReference type="Pfam" id="PF00388">
    <property type="entry name" value="PI-PLC-X"/>
    <property type="match status" value="1"/>
</dbReference>
<evidence type="ECO:0000256" key="8">
    <source>
        <dbReference type="SAM" id="MobiDB-lite"/>
    </source>
</evidence>
<dbReference type="PROSITE" id="PS50007">
    <property type="entry name" value="PIPLC_X_DOMAIN"/>
    <property type="match status" value="1"/>
</dbReference>
<dbReference type="CDD" id="cd08598">
    <property type="entry name" value="PI-PLC1c_yeast"/>
    <property type="match status" value="1"/>
</dbReference>
<feature type="region of interest" description="Disordered" evidence="8">
    <location>
        <begin position="260"/>
        <end position="285"/>
    </location>
</feature>
<name>A0AAE1CG69_9PEZI</name>
<organism evidence="11 12">
    <name type="scientific">Podospora appendiculata</name>
    <dbReference type="NCBI Taxonomy" id="314037"/>
    <lineage>
        <taxon>Eukaryota</taxon>
        <taxon>Fungi</taxon>
        <taxon>Dikarya</taxon>
        <taxon>Ascomycota</taxon>
        <taxon>Pezizomycotina</taxon>
        <taxon>Sordariomycetes</taxon>
        <taxon>Sordariomycetidae</taxon>
        <taxon>Sordariales</taxon>
        <taxon>Podosporaceae</taxon>
        <taxon>Podospora</taxon>
    </lineage>
</organism>
<dbReference type="GO" id="GO:0016042">
    <property type="term" value="P:lipid catabolic process"/>
    <property type="evidence" value="ECO:0007669"/>
    <property type="project" value="UniProtKB-KW"/>
</dbReference>
<keyword evidence="12" id="KW-1185">Reference proteome</keyword>
<dbReference type="EMBL" id="JAULSO010000001">
    <property type="protein sequence ID" value="KAK3693416.1"/>
    <property type="molecule type" value="Genomic_DNA"/>
</dbReference>
<protein>
    <recommendedName>
        <fullName evidence="7">Phosphoinositide phospholipase C</fullName>
        <ecNumber evidence="7">3.1.4.11</ecNumber>
    </recommendedName>
</protein>
<feature type="domain" description="PI-PLC Y-box" evidence="10">
    <location>
        <begin position="304"/>
        <end position="430"/>
    </location>
</feature>
<dbReference type="Proteomes" id="UP001270362">
    <property type="component" value="Unassembled WGS sequence"/>
</dbReference>
<evidence type="ECO:0000313" key="11">
    <source>
        <dbReference type="EMBL" id="KAK3693416.1"/>
    </source>
</evidence>
<dbReference type="PRINTS" id="PR00390">
    <property type="entry name" value="PHPHLIPASEC"/>
</dbReference>
<dbReference type="GO" id="GO:0004435">
    <property type="term" value="F:phosphatidylinositol-4,5-bisphosphate phospholipase C activity"/>
    <property type="evidence" value="ECO:0007669"/>
    <property type="project" value="UniProtKB-EC"/>
</dbReference>
<reference evidence="11" key="2">
    <citation type="submission" date="2023-06" db="EMBL/GenBank/DDBJ databases">
        <authorList>
            <consortium name="Lawrence Berkeley National Laboratory"/>
            <person name="Haridas S."/>
            <person name="Hensen N."/>
            <person name="Bonometti L."/>
            <person name="Westerberg I."/>
            <person name="Brannstrom I.O."/>
            <person name="Guillou S."/>
            <person name="Cros-Aarteil S."/>
            <person name="Calhoun S."/>
            <person name="Kuo A."/>
            <person name="Mondo S."/>
            <person name="Pangilinan J."/>
            <person name="Riley R."/>
            <person name="Labutti K."/>
            <person name="Andreopoulos B."/>
            <person name="Lipzen A."/>
            <person name="Chen C."/>
            <person name="Yanf M."/>
            <person name="Daum C."/>
            <person name="Ng V."/>
            <person name="Clum A."/>
            <person name="Steindorff A."/>
            <person name="Ohm R."/>
            <person name="Martin F."/>
            <person name="Silar P."/>
            <person name="Natvig D."/>
            <person name="Lalanne C."/>
            <person name="Gautier V."/>
            <person name="Ament-Velasquez S.L."/>
            <person name="Kruys A."/>
            <person name="Hutchinson M.I."/>
            <person name="Powell A.J."/>
            <person name="Barry K."/>
            <person name="Miller A.N."/>
            <person name="Grigoriev I.V."/>
            <person name="Debuchy R."/>
            <person name="Gladieux P."/>
            <person name="Thoren M.H."/>
            <person name="Johannesson H."/>
        </authorList>
    </citation>
    <scope>NUCLEOTIDE SEQUENCE</scope>
    <source>
        <strain evidence="11">CBS 314.62</strain>
    </source>
</reference>
<keyword evidence="2 7" id="KW-0378">Hydrolase</keyword>
<dbReference type="FunFam" id="3.20.20.190:FF:000039">
    <property type="entry name" value="Phosphoinositide phospholipase C"/>
    <property type="match status" value="1"/>
</dbReference>
<dbReference type="InterPro" id="IPR035892">
    <property type="entry name" value="C2_domain_sf"/>
</dbReference>
<evidence type="ECO:0000256" key="6">
    <source>
        <dbReference type="ARBA" id="ARBA00059664"/>
    </source>
</evidence>
<dbReference type="InterPro" id="IPR001192">
    <property type="entry name" value="PI-PLC_fam"/>
</dbReference>
<sequence>MADSITPSGLAARLARKLTFKRTKPAPEDDDDKGEEVDPTSVAGGGHSARRTDITEHQLRVSGALQAFLASERIVYQGDTTELHKLLSASHIVVPPHVTDRSHPLPEYFISSSHNTYLLAHQLFGVSSASAYENALKAGARCVEIDAWDNPDDPAEPKVTHGYTLVSNISFRAVCETIRDVVDREAGVESCDQGYTAAPILLSLENHCGAAGQQRLVDIMQEVWGPRLLDAAVREDNDAHATLAELGSKIVLIVEYHLPDTPSPPSSSSSSSSSSSDGEEETLARQDYKAKLSSLPPTTIIPALASLGIYAQSVKPADDSWYNPGPTLTNGPHHHLINVSEAGLTAHMVASSSATGQSTAAIARHNAHHLMRVFPKGTRISSRNLSPLPFWAIGAQICALNWQTFGASMQLNEALFAGTAGYVLKPAALRTGGDGVVVDEKRKKVLRLRVVGVTDLPLPPGREADAEVKPYVTCSLLRPGRDGRLVVDKRKTGVYRQHKVLSFLHAGEDKNPPVTDPVWDETLEWEFDDSELVFLRIMVKSDDSFAANPVFAVAAVRLLYVVGGWRFIRLLDLKGRETTCSLLVSFEIADAIPGLLGKVAGALLDSR</sequence>
<dbReference type="EC" id="3.1.4.11" evidence="7"/>
<dbReference type="SMART" id="SM00149">
    <property type="entry name" value="PLCYc"/>
    <property type="match status" value="1"/>
</dbReference>
<dbReference type="PROSITE" id="PS50004">
    <property type="entry name" value="C2"/>
    <property type="match status" value="1"/>
</dbReference>
<accession>A0AAE1CG69</accession>
<dbReference type="SUPFAM" id="SSF49562">
    <property type="entry name" value="C2 domain (Calcium/lipid-binding domain, CaLB)"/>
    <property type="match status" value="1"/>
</dbReference>
<dbReference type="PANTHER" id="PTHR10336">
    <property type="entry name" value="PHOSPHOINOSITIDE-SPECIFIC PHOSPHOLIPASE C FAMILY PROTEIN"/>
    <property type="match status" value="1"/>
</dbReference>
<evidence type="ECO:0000259" key="9">
    <source>
        <dbReference type="PROSITE" id="PS50004"/>
    </source>
</evidence>
<dbReference type="PANTHER" id="PTHR10336:SF169">
    <property type="entry name" value="PHOSPHOINOSITIDE PHOSPHOLIPASE C"/>
    <property type="match status" value="1"/>
</dbReference>
<dbReference type="SMART" id="SM00148">
    <property type="entry name" value="PLCXc"/>
    <property type="match status" value="1"/>
</dbReference>
<evidence type="ECO:0000259" key="10">
    <source>
        <dbReference type="PROSITE" id="PS50008"/>
    </source>
</evidence>
<reference evidence="11" key="1">
    <citation type="journal article" date="2023" name="Mol. Phylogenet. Evol.">
        <title>Genome-scale phylogeny and comparative genomics of the fungal order Sordariales.</title>
        <authorList>
            <person name="Hensen N."/>
            <person name="Bonometti L."/>
            <person name="Westerberg I."/>
            <person name="Brannstrom I.O."/>
            <person name="Guillou S."/>
            <person name="Cros-Aarteil S."/>
            <person name="Calhoun S."/>
            <person name="Haridas S."/>
            <person name="Kuo A."/>
            <person name="Mondo S."/>
            <person name="Pangilinan J."/>
            <person name="Riley R."/>
            <person name="LaButti K."/>
            <person name="Andreopoulos B."/>
            <person name="Lipzen A."/>
            <person name="Chen C."/>
            <person name="Yan M."/>
            <person name="Daum C."/>
            <person name="Ng V."/>
            <person name="Clum A."/>
            <person name="Steindorff A."/>
            <person name="Ohm R.A."/>
            <person name="Martin F."/>
            <person name="Silar P."/>
            <person name="Natvig D.O."/>
            <person name="Lalanne C."/>
            <person name="Gautier V."/>
            <person name="Ament-Velasquez S.L."/>
            <person name="Kruys A."/>
            <person name="Hutchinson M.I."/>
            <person name="Powell A.J."/>
            <person name="Barry K."/>
            <person name="Miller A.N."/>
            <person name="Grigoriev I.V."/>
            <person name="Debuchy R."/>
            <person name="Gladieux P."/>
            <person name="Hiltunen Thoren M."/>
            <person name="Johannesson H."/>
        </authorList>
    </citation>
    <scope>NUCLEOTIDE SEQUENCE</scope>
    <source>
        <strain evidence="11">CBS 314.62</strain>
    </source>
</reference>
<evidence type="ECO:0000256" key="1">
    <source>
        <dbReference type="ARBA" id="ARBA00001195"/>
    </source>
</evidence>
<evidence type="ECO:0000256" key="7">
    <source>
        <dbReference type="RuleBase" id="RU361133"/>
    </source>
</evidence>
<keyword evidence="3 7" id="KW-0442">Lipid degradation</keyword>
<comment type="catalytic activity">
    <reaction evidence="1 7">
        <text>a 1,2-diacyl-sn-glycero-3-phospho-(1D-myo-inositol-4,5-bisphosphate) + H2O = 1D-myo-inositol 1,4,5-trisphosphate + a 1,2-diacyl-sn-glycerol + H(+)</text>
        <dbReference type="Rhea" id="RHEA:33179"/>
        <dbReference type="ChEBI" id="CHEBI:15377"/>
        <dbReference type="ChEBI" id="CHEBI:15378"/>
        <dbReference type="ChEBI" id="CHEBI:17815"/>
        <dbReference type="ChEBI" id="CHEBI:58456"/>
        <dbReference type="ChEBI" id="CHEBI:203600"/>
        <dbReference type="EC" id="3.1.4.11"/>
    </reaction>
</comment>
<dbReference type="InterPro" id="IPR001711">
    <property type="entry name" value="PLipase_C_Pinositol-sp_Y"/>
</dbReference>
<dbReference type="SUPFAM" id="SSF51695">
    <property type="entry name" value="PLC-like phosphodiesterases"/>
    <property type="match status" value="1"/>
</dbReference>
<dbReference type="InterPro" id="IPR000909">
    <property type="entry name" value="PLipase_C_PInositol-sp_X_dom"/>
</dbReference>
<dbReference type="PROSITE" id="PS50008">
    <property type="entry name" value="PIPLC_Y_DOMAIN"/>
    <property type="match status" value="1"/>
</dbReference>
<evidence type="ECO:0000256" key="5">
    <source>
        <dbReference type="ARBA" id="ARBA00023224"/>
    </source>
</evidence>
<feature type="compositionally biased region" description="Low complexity" evidence="8">
    <location>
        <begin position="266"/>
        <end position="276"/>
    </location>
</feature>
<proteinExistence type="predicted"/>
<keyword evidence="4 7" id="KW-0443">Lipid metabolism</keyword>
<comment type="function">
    <text evidence="6">The production of the second messenger molecules diacylglycerol (DAG) and inositol 1,4,5-trisphosphate (IP3) is mediated by activated phosphatidylinositol-specific phospholipase C enzymes.</text>
</comment>